<dbReference type="RefSeq" id="XP_026115836.1">
    <property type="nucleotide sequence ID" value="XM_026260051.1"/>
</dbReference>
<keyword evidence="2" id="KW-1185">Reference proteome</keyword>
<name>A0A6P6P4B4_CARAU</name>
<dbReference type="PANTHER" id="PTHR31569:SF4">
    <property type="entry name" value="SWIM-TYPE DOMAIN-CONTAINING PROTEIN"/>
    <property type="match status" value="1"/>
</dbReference>
<dbReference type="AlphaFoldDB" id="A0A6P6P4B4"/>
<evidence type="ECO:0000313" key="2">
    <source>
        <dbReference type="Proteomes" id="UP000515129"/>
    </source>
</evidence>
<evidence type="ECO:0000313" key="4">
    <source>
        <dbReference type="RefSeq" id="XP_026115837.1"/>
    </source>
</evidence>
<dbReference type="Proteomes" id="UP000515129">
    <property type="component" value="Unplaced"/>
</dbReference>
<dbReference type="OrthoDB" id="1902038at2759"/>
<feature type="domain" description="ZSWIM1/3 RNaseH-like" evidence="1">
    <location>
        <begin position="227"/>
        <end position="300"/>
    </location>
</feature>
<protein>
    <submittedName>
        <fullName evidence="3 4">Uncharacterized protein LOC113094346</fullName>
    </submittedName>
</protein>
<dbReference type="Pfam" id="PF21056">
    <property type="entry name" value="ZSWIM1-3_RNaseH-like"/>
    <property type="match status" value="1"/>
</dbReference>
<dbReference type="RefSeq" id="XP_026115837.1">
    <property type="nucleotide sequence ID" value="XM_026260052.1"/>
</dbReference>
<dbReference type="GeneID" id="113094346"/>
<reference evidence="3 4" key="1">
    <citation type="submission" date="2025-04" db="UniProtKB">
        <authorList>
            <consortium name="RefSeq"/>
        </authorList>
    </citation>
    <scope>IDENTIFICATION</scope>
    <source>
        <strain evidence="3 4">Wakin</strain>
        <tissue evidence="3 4">Muscle</tissue>
    </source>
</reference>
<organism evidence="2 4">
    <name type="scientific">Carassius auratus</name>
    <name type="common">Goldfish</name>
    <dbReference type="NCBI Taxonomy" id="7957"/>
    <lineage>
        <taxon>Eukaryota</taxon>
        <taxon>Metazoa</taxon>
        <taxon>Chordata</taxon>
        <taxon>Craniata</taxon>
        <taxon>Vertebrata</taxon>
        <taxon>Euteleostomi</taxon>
        <taxon>Actinopterygii</taxon>
        <taxon>Neopterygii</taxon>
        <taxon>Teleostei</taxon>
        <taxon>Ostariophysi</taxon>
        <taxon>Cypriniformes</taxon>
        <taxon>Cyprinidae</taxon>
        <taxon>Cyprininae</taxon>
        <taxon>Carassius</taxon>
    </lineage>
</organism>
<sequence length="323" mass="37305">MEEFIKTTVYKEERFKGNKKETDITVHVLEKDLDACAFIQQRLTTINTSKDANFRTVNSASLQNQKNGYFLFSCKRSGACTQRSQRAKGCKAYVSFKKRTDWLNKLVIVERLYTIHSGHDPSSSSEGHLENISQELVKHIQDLISLVVKPDTILLKSHEWSKEQGHTDLNNRAYFVTPKDIENIRTCMMRKNQQHKDDATSTSRLLEGPFKDYVIFYQPYSPQTDLVIVLQTLSMRDNLQEYGRDIVFMDATHGVNQYGFPLFTLLVRDSHGHGIPVTYIILGNEKQETLHLALEELKPTFPVPPRNMNLRRNLRCFTASLRT</sequence>
<proteinExistence type="predicted"/>
<dbReference type="PANTHER" id="PTHR31569">
    <property type="entry name" value="SWIM-TYPE DOMAIN-CONTAINING PROTEIN"/>
    <property type="match status" value="1"/>
</dbReference>
<evidence type="ECO:0000313" key="3">
    <source>
        <dbReference type="RefSeq" id="XP_026115836.1"/>
    </source>
</evidence>
<dbReference type="InterPro" id="IPR048324">
    <property type="entry name" value="ZSWIM1-3_RNaseH-like"/>
</dbReference>
<dbReference type="KEGG" id="caua:113094346"/>
<gene>
    <name evidence="3 4" type="primary">LOC113094346</name>
</gene>
<evidence type="ECO:0000259" key="1">
    <source>
        <dbReference type="Pfam" id="PF21056"/>
    </source>
</evidence>
<dbReference type="InterPro" id="IPR052579">
    <property type="entry name" value="Zinc_finger_SWIM"/>
</dbReference>
<accession>A0A6P6P4B4</accession>